<evidence type="ECO:0000256" key="2">
    <source>
        <dbReference type="ARBA" id="ARBA00022575"/>
    </source>
</evidence>
<dbReference type="PANTHER" id="PTHR11260:SF584">
    <property type="entry name" value="GLUTATHIONE S-TRANSFERASE U22"/>
    <property type="match status" value="1"/>
</dbReference>
<dbReference type="PROSITE" id="PS50404">
    <property type="entry name" value="GST_NTER"/>
    <property type="match status" value="1"/>
</dbReference>
<evidence type="ECO:0000256" key="1">
    <source>
        <dbReference type="ARBA" id="ARBA00012452"/>
    </source>
</evidence>
<dbReference type="SUPFAM" id="SSF47616">
    <property type="entry name" value="GST C-terminal domain-like"/>
    <property type="match status" value="2"/>
</dbReference>
<dbReference type="InterPro" id="IPR036282">
    <property type="entry name" value="Glutathione-S-Trfase_C_sf"/>
</dbReference>
<dbReference type="Proteomes" id="UP001295469">
    <property type="component" value="Chromosome A07"/>
</dbReference>
<reference evidence="8" key="1">
    <citation type="submission" date="2021-01" db="EMBL/GenBank/DDBJ databases">
        <authorList>
            <consortium name="Genoscope - CEA"/>
            <person name="William W."/>
        </authorList>
    </citation>
    <scope>NUCLEOTIDE SEQUENCE</scope>
</reference>
<dbReference type="Gene3D" id="1.20.1050.10">
    <property type="match status" value="2"/>
</dbReference>
<dbReference type="EMBL" id="HG994361">
    <property type="protein sequence ID" value="CAF2206085.1"/>
    <property type="molecule type" value="Genomic_DNA"/>
</dbReference>
<dbReference type="Gene3D" id="3.40.30.10">
    <property type="entry name" value="Glutaredoxin"/>
    <property type="match status" value="2"/>
</dbReference>
<evidence type="ECO:0000256" key="5">
    <source>
        <dbReference type="ARBA" id="ARBA00047960"/>
    </source>
</evidence>
<sequence length="361" mass="41493">MAEEVILLNFWPSMFGMRTMIALKEKEVKYEHREEDLINNKRCCLCCKEQLYVCGRKTWATKGEEQEEAKKEFIGILKTLQSELGDKPYFGGDRFGFLDIVLIGFYSWFPAYQKFGNFSIEPECSKLMDWGKRCMERESVATSLPDPERVGGFILQLKKLYGIETTSISRITTFTKFLIIQDLATMADEVILLDYWASPFGMRARIALREKGVKFECREENLRDKSPLLLQMNPVHKKIPVLIHNGKPVYEPADKIWSTTGEVQETAKKDFIEALKILEAELGDKPYFGGDNFGLVDIAMTGYYSWFEPFEKCANFSIESECPTLMASAKRCLQRESVVNSIPNPDELFALALKLRKEYGV</sequence>
<dbReference type="EC" id="2.5.1.18" evidence="1"/>
<feature type="domain" description="GST N-terminal" evidence="6">
    <location>
        <begin position="188"/>
        <end position="274"/>
    </location>
</feature>
<dbReference type="AlphaFoldDB" id="A0A816ZE31"/>
<gene>
    <name evidence="8" type="ORF">DARMORV10_A07P43610.1</name>
</gene>
<feature type="domain" description="GST C-terminal" evidence="7">
    <location>
        <begin position="32"/>
        <end position="153"/>
    </location>
</feature>
<evidence type="ECO:0000313" key="8">
    <source>
        <dbReference type="EMBL" id="CAF2206085.1"/>
    </source>
</evidence>
<organism evidence="8">
    <name type="scientific">Brassica napus</name>
    <name type="common">Rape</name>
    <dbReference type="NCBI Taxonomy" id="3708"/>
    <lineage>
        <taxon>Eukaryota</taxon>
        <taxon>Viridiplantae</taxon>
        <taxon>Streptophyta</taxon>
        <taxon>Embryophyta</taxon>
        <taxon>Tracheophyta</taxon>
        <taxon>Spermatophyta</taxon>
        <taxon>Magnoliopsida</taxon>
        <taxon>eudicotyledons</taxon>
        <taxon>Gunneridae</taxon>
        <taxon>Pentapetalae</taxon>
        <taxon>rosids</taxon>
        <taxon>malvids</taxon>
        <taxon>Brassicales</taxon>
        <taxon>Brassicaceae</taxon>
        <taxon>Brassiceae</taxon>
        <taxon>Brassica</taxon>
    </lineage>
</organism>
<dbReference type="InterPro" id="IPR045074">
    <property type="entry name" value="GST_C_Tau"/>
</dbReference>
<dbReference type="InterPro" id="IPR036249">
    <property type="entry name" value="Thioredoxin-like_sf"/>
</dbReference>
<evidence type="ECO:0000259" key="6">
    <source>
        <dbReference type="PROSITE" id="PS50404"/>
    </source>
</evidence>
<name>A0A816ZE31_BRANA</name>
<feature type="domain" description="GST C-terminal" evidence="7">
    <location>
        <begin position="217"/>
        <end position="361"/>
    </location>
</feature>
<evidence type="ECO:0000259" key="7">
    <source>
        <dbReference type="PROSITE" id="PS50405"/>
    </source>
</evidence>
<dbReference type="InterPro" id="IPR045073">
    <property type="entry name" value="Omega/Tau-like"/>
</dbReference>
<dbReference type="CDD" id="cd03058">
    <property type="entry name" value="GST_N_Tau"/>
    <property type="match status" value="1"/>
</dbReference>
<dbReference type="SUPFAM" id="SSF52833">
    <property type="entry name" value="Thioredoxin-like"/>
    <property type="match status" value="1"/>
</dbReference>
<dbReference type="InterPro" id="IPR010987">
    <property type="entry name" value="Glutathione-S-Trfase_C-like"/>
</dbReference>
<dbReference type="Pfam" id="PF13410">
    <property type="entry name" value="GST_C_2"/>
    <property type="match status" value="2"/>
</dbReference>
<keyword evidence="3" id="KW-0808">Transferase</keyword>
<dbReference type="InterPro" id="IPR004045">
    <property type="entry name" value="Glutathione_S-Trfase_N"/>
</dbReference>
<dbReference type="CDD" id="cd03185">
    <property type="entry name" value="GST_C_Tau"/>
    <property type="match status" value="2"/>
</dbReference>
<dbReference type="GO" id="GO:0009407">
    <property type="term" value="P:toxin catabolic process"/>
    <property type="evidence" value="ECO:0007669"/>
    <property type="project" value="UniProtKB-ARBA"/>
</dbReference>
<proteinExistence type="inferred from homology"/>
<accession>A0A816ZE31</accession>
<comment type="catalytic activity">
    <reaction evidence="5">
        <text>RX + glutathione = an S-substituted glutathione + a halide anion + H(+)</text>
        <dbReference type="Rhea" id="RHEA:16437"/>
        <dbReference type="ChEBI" id="CHEBI:15378"/>
        <dbReference type="ChEBI" id="CHEBI:16042"/>
        <dbReference type="ChEBI" id="CHEBI:17792"/>
        <dbReference type="ChEBI" id="CHEBI:57925"/>
        <dbReference type="ChEBI" id="CHEBI:90779"/>
        <dbReference type="EC" id="2.5.1.18"/>
    </reaction>
</comment>
<dbReference type="GO" id="GO:0006749">
    <property type="term" value="P:glutathione metabolic process"/>
    <property type="evidence" value="ECO:0007669"/>
    <property type="project" value="InterPro"/>
</dbReference>
<dbReference type="PROSITE" id="PS50405">
    <property type="entry name" value="GST_CTER"/>
    <property type="match status" value="2"/>
</dbReference>
<comment type="similarity">
    <text evidence="4">Belongs to the GST superfamily. Tau family.</text>
</comment>
<evidence type="ECO:0000256" key="4">
    <source>
        <dbReference type="ARBA" id="ARBA00025743"/>
    </source>
</evidence>
<dbReference type="GO" id="GO:0004364">
    <property type="term" value="F:glutathione transferase activity"/>
    <property type="evidence" value="ECO:0007669"/>
    <property type="project" value="UniProtKB-EC"/>
</dbReference>
<dbReference type="PANTHER" id="PTHR11260">
    <property type="entry name" value="GLUTATHIONE S-TRANSFERASE, GST, SUPERFAMILY, GST DOMAIN CONTAINING"/>
    <property type="match status" value="1"/>
</dbReference>
<protein>
    <recommendedName>
        <fullName evidence="1">glutathione transferase</fullName>
        <ecNumber evidence="1">2.5.1.18</ecNumber>
    </recommendedName>
</protein>
<dbReference type="Pfam" id="PF02798">
    <property type="entry name" value="GST_N"/>
    <property type="match status" value="1"/>
</dbReference>
<keyword evidence="2" id="KW-0216">Detoxification</keyword>
<dbReference type="GO" id="GO:0005829">
    <property type="term" value="C:cytosol"/>
    <property type="evidence" value="ECO:0007669"/>
    <property type="project" value="UniProtKB-SubCell"/>
</dbReference>
<evidence type="ECO:0000256" key="3">
    <source>
        <dbReference type="ARBA" id="ARBA00022679"/>
    </source>
</evidence>